<dbReference type="AlphaFoldDB" id="A0A4R1Q6S5"/>
<dbReference type="PROSITE" id="PS51379">
    <property type="entry name" value="4FE4S_FER_2"/>
    <property type="match status" value="2"/>
</dbReference>
<dbReference type="GO" id="GO:0051536">
    <property type="term" value="F:iron-sulfur cluster binding"/>
    <property type="evidence" value="ECO:0007669"/>
    <property type="project" value="UniProtKB-KW"/>
</dbReference>
<reference evidence="5 6" key="1">
    <citation type="submission" date="2019-03" db="EMBL/GenBank/DDBJ databases">
        <title>Genomic Encyclopedia of Type Strains, Phase IV (KMG-IV): sequencing the most valuable type-strain genomes for metagenomic binning, comparative biology and taxonomic classification.</title>
        <authorList>
            <person name="Goeker M."/>
        </authorList>
    </citation>
    <scope>NUCLEOTIDE SEQUENCE [LARGE SCALE GENOMIC DNA]</scope>
    <source>
        <strain evidence="5 6">DSM 15969</strain>
    </source>
</reference>
<accession>A0A4R1Q6S5</accession>
<protein>
    <submittedName>
        <fullName evidence="5">[FeFe] hydrogenase (Group B1/B3)</fullName>
    </submittedName>
</protein>
<dbReference type="InterPro" id="IPR027631">
    <property type="entry name" value="Mono_FeFe_hydrog"/>
</dbReference>
<dbReference type="InterPro" id="IPR050340">
    <property type="entry name" value="Cytosolic_Fe-S_CAF"/>
</dbReference>
<dbReference type="Gene3D" id="3.30.70.20">
    <property type="match status" value="2"/>
</dbReference>
<dbReference type="SUPFAM" id="SSF54862">
    <property type="entry name" value="4Fe-4S ferredoxins"/>
    <property type="match status" value="1"/>
</dbReference>
<evidence type="ECO:0000259" key="4">
    <source>
        <dbReference type="PROSITE" id="PS51379"/>
    </source>
</evidence>
<dbReference type="PROSITE" id="PS00198">
    <property type="entry name" value="4FE4S_FER_1"/>
    <property type="match status" value="1"/>
</dbReference>
<dbReference type="PANTHER" id="PTHR11615">
    <property type="entry name" value="NITRATE, FORMATE, IRON DEHYDROGENASE"/>
    <property type="match status" value="1"/>
</dbReference>
<dbReference type="Pfam" id="PF02906">
    <property type="entry name" value="Fe_hyd_lg_C"/>
    <property type="match status" value="1"/>
</dbReference>
<keyword evidence="1" id="KW-0479">Metal-binding</keyword>
<dbReference type="GO" id="GO:0046872">
    <property type="term" value="F:metal ion binding"/>
    <property type="evidence" value="ECO:0007669"/>
    <property type="project" value="UniProtKB-KW"/>
</dbReference>
<evidence type="ECO:0000313" key="6">
    <source>
        <dbReference type="Proteomes" id="UP000295063"/>
    </source>
</evidence>
<dbReference type="InterPro" id="IPR009016">
    <property type="entry name" value="Fe_hydrogenase"/>
</dbReference>
<evidence type="ECO:0000313" key="5">
    <source>
        <dbReference type="EMBL" id="TCL37677.1"/>
    </source>
</evidence>
<evidence type="ECO:0000256" key="1">
    <source>
        <dbReference type="ARBA" id="ARBA00022723"/>
    </source>
</evidence>
<evidence type="ECO:0000256" key="3">
    <source>
        <dbReference type="ARBA" id="ARBA00023014"/>
    </source>
</evidence>
<dbReference type="Pfam" id="PF00037">
    <property type="entry name" value="Fer4"/>
    <property type="match status" value="2"/>
</dbReference>
<dbReference type="EMBL" id="SLUI01000005">
    <property type="protein sequence ID" value="TCL37677.1"/>
    <property type="molecule type" value="Genomic_DNA"/>
</dbReference>
<comment type="caution">
    <text evidence="5">The sequence shown here is derived from an EMBL/GenBank/DDBJ whole genome shotgun (WGS) entry which is preliminary data.</text>
</comment>
<keyword evidence="3" id="KW-0411">Iron-sulfur</keyword>
<feature type="domain" description="4Fe-4S ferredoxin-type" evidence="4">
    <location>
        <begin position="154"/>
        <end position="184"/>
    </location>
</feature>
<dbReference type="Proteomes" id="UP000295063">
    <property type="component" value="Unassembled WGS sequence"/>
</dbReference>
<dbReference type="InterPro" id="IPR004108">
    <property type="entry name" value="Fe_hydrogenase_lsu_C"/>
</dbReference>
<dbReference type="InterPro" id="IPR017900">
    <property type="entry name" value="4Fe4S_Fe_S_CS"/>
</dbReference>
<dbReference type="SUPFAM" id="SSF53920">
    <property type="entry name" value="Fe-only hydrogenase"/>
    <property type="match status" value="1"/>
</dbReference>
<name>A0A4R1Q6S5_9FIRM</name>
<proteinExistence type="predicted"/>
<feature type="domain" description="4Fe-4S ferredoxin-type" evidence="4">
    <location>
        <begin position="200"/>
        <end position="229"/>
    </location>
</feature>
<keyword evidence="2" id="KW-0408">Iron</keyword>
<dbReference type="Gene3D" id="3.40.950.10">
    <property type="entry name" value="Fe-only Hydrogenase (Larger Subunit), Chain L, domain 3"/>
    <property type="match status" value="1"/>
</dbReference>
<sequence length="521" mass="56151">MSGMNRLRVGACRIYLEEEGMAQVTEVVKLRRSVLSEIARLAYAGELQEHIQEIPHTVVTEEGPRYRCCVHKERAVLNERINSALSQPICADIAANVEQALAGSITDTPVISVLPEACDRCPIDKFLVTDACRNCIAHHCIAACPKKAIMVVQNQAYIDKTKCVECGLCKKSCPYGAIIEISRPCERACELKAITAGADRRAVIDYDKCVQCGACKVSCPFGAISDRSQIVQIIQQIRHNKPVYAVVAPAVVGQYGLKIRPGQIFSAIRQLGFQQVREVALGADIVTLEETKEFVSRREAGELFMTTSCCPAFVGMVDKHMPELKSHVSTTVSPMVAVAKVIKTEDPEAIVVFIGPCIAKKAEALNYPGTIDYVLTFDELGAMFTGKDIDLAAMADDYSGESSRDSYQFARTGGVLAAVLNTAKELAPAMEVAAHRSEGLAACVTELKQIKSGKIAANLMEGMACMGGCVGGPGTIGDVRVTSRLVEQFAGGLEVKVSVNNPVAMAKLNQGGHWHVGQKVE</sequence>
<organism evidence="5 6">
    <name type="scientific">Anaerospora hongkongensis</name>
    <dbReference type="NCBI Taxonomy" id="244830"/>
    <lineage>
        <taxon>Bacteria</taxon>
        <taxon>Bacillati</taxon>
        <taxon>Bacillota</taxon>
        <taxon>Negativicutes</taxon>
        <taxon>Selenomonadales</taxon>
        <taxon>Sporomusaceae</taxon>
        <taxon>Anaerospora</taxon>
    </lineage>
</organism>
<dbReference type="InterPro" id="IPR017896">
    <property type="entry name" value="4Fe4S_Fe-S-bd"/>
</dbReference>
<keyword evidence="6" id="KW-1185">Reference proteome</keyword>
<evidence type="ECO:0000256" key="2">
    <source>
        <dbReference type="ARBA" id="ARBA00023004"/>
    </source>
</evidence>
<gene>
    <name evidence="5" type="ORF">EV210_105111</name>
</gene>
<dbReference type="NCBIfam" id="TIGR04105">
    <property type="entry name" value="FeFe_hydrog_B1"/>
    <property type="match status" value="1"/>
</dbReference>